<dbReference type="EMBL" id="SMAI01000015">
    <property type="protein sequence ID" value="TCT02055.1"/>
    <property type="molecule type" value="Genomic_DNA"/>
</dbReference>
<evidence type="ECO:0000313" key="2">
    <source>
        <dbReference type="EMBL" id="TCT02055.1"/>
    </source>
</evidence>
<feature type="region of interest" description="Disordered" evidence="1">
    <location>
        <begin position="48"/>
        <end position="91"/>
    </location>
</feature>
<keyword evidence="3" id="KW-1185">Reference proteome</keyword>
<accession>A0A4R3LTT6</accession>
<comment type="caution">
    <text evidence="2">The sequence shown here is derived from an EMBL/GenBank/DDBJ whole genome shotgun (WGS) entry which is preliminary data.</text>
</comment>
<dbReference type="Proteomes" id="UP000294664">
    <property type="component" value="Unassembled WGS sequence"/>
</dbReference>
<gene>
    <name evidence="2" type="ORF">EDC64_11586</name>
</gene>
<dbReference type="AlphaFoldDB" id="A0A4R3LTT6"/>
<organism evidence="2 3">
    <name type="scientific">Aquabacter spiritensis</name>
    <dbReference type="NCBI Taxonomy" id="933073"/>
    <lineage>
        <taxon>Bacteria</taxon>
        <taxon>Pseudomonadati</taxon>
        <taxon>Pseudomonadota</taxon>
        <taxon>Alphaproteobacteria</taxon>
        <taxon>Hyphomicrobiales</taxon>
        <taxon>Xanthobacteraceae</taxon>
        <taxon>Aquabacter</taxon>
    </lineage>
</organism>
<evidence type="ECO:0000256" key="1">
    <source>
        <dbReference type="SAM" id="MobiDB-lite"/>
    </source>
</evidence>
<name>A0A4R3LTT6_9HYPH</name>
<reference evidence="2 3" key="1">
    <citation type="submission" date="2019-03" db="EMBL/GenBank/DDBJ databases">
        <title>Genomic Encyclopedia of Type Strains, Phase IV (KMG-IV): sequencing the most valuable type-strain genomes for metagenomic binning, comparative biology and taxonomic classification.</title>
        <authorList>
            <person name="Goeker M."/>
        </authorList>
    </citation>
    <scope>NUCLEOTIDE SEQUENCE [LARGE SCALE GENOMIC DNA]</scope>
    <source>
        <strain evidence="2 3">DSM 9035</strain>
    </source>
</reference>
<protein>
    <submittedName>
        <fullName evidence="2">P-type conjugative transfer protein TrbJ</fullName>
    </submittedName>
</protein>
<sequence>MATLIGQSQGATGPIQATQAGHQLLALQSQQLSDLIAVMSTKGRAAALSEAERDRRRAGTQAAPAGRWARKKQSGRSVLRTPRPPSSQHHAARCALSQNLMLMAPLKALDSMPDANCPL</sequence>
<proteinExistence type="predicted"/>
<evidence type="ECO:0000313" key="3">
    <source>
        <dbReference type="Proteomes" id="UP000294664"/>
    </source>
</evidence>